<feature type="transmembrane region" description="Helical" evidence="1">
    <location>
        <begin position="84"/>
        <end position="103"/>
    </location>
</feature>
<sequence>MVRTVLGTFSGALIASLVLIGSWYGIAQIYPLPTSTDFATPESLSAYAAATPSSAQACILGAWALAGLLGGWTAASISKARRGAAALVIGGLLTATVIVYATLIPNQEWMTVVGVLLPIPCAVLAALVAMPRNEI</sequence>
<proteinExistence type="predicted"/>
<accession>A0ABU1RX31</accession>
<dbReference type="EMBL" id="JAVDTT010000003">
    <property type="protein sequence ID" value="MDR6842465.1"/>
    <property type="molecule type" value="Genomic_DNA"/>
</dbReference>
<name>A0ABU1RX31_9GAMM</name>
<feature type="transmembrane region" description="Helical" evidence="1">
    <location>
        <begin position="51"/>
        <end position="72"/>
    </location>
</feature>
<dbReference type="Proteomes" id="UP001254759">
    <property type="component" value="Unassembled WGS sequence"/>
</dbReference>
<keyword evidence="1" id="KW-0472">Membrane</keyword>
<comment type="caution">
    <text evidence="2">The sequence shown here is derived from an EMBL/GenBank/DDBJ whole genome shotgun (WGS) entry which is preliminary data.</text>
</comment>
<evidence type="ECO:0000256" key="1">
    <source>
        <dbReference type="SAM" id="Phobius"/>
    </source>
</evidence>
<evidence type="ECO:0000313" key="2">
    <source>
        <dbReference type="EMBL" id="MDR6842465.1"/>
    </source>
</evidence>
<keyword evidence="3" id="KW-1185">Reference proteome</keyword>
<protein>
    <submittedName>
        <fullName evidence="2">Heme A synthase</fullName>
    </submittedName>
</protein>
<dbReference type="RefSeq" id="WP_310094502.1">
    <property type="nucleotide sequence ID" value="NZ_JAVDTT010000003.1"/>
</dbReference>
<organism evidence="2 3">
    <name type="scientific">Pseudoxanthomonas sacheonensis</name>
    <dbReference type="NCBI Taxonomy" id="443615"/>
    <lineage>
        <taxon>Bacteria</taxon>
        <taxon>Pseudomonadati</taxon>
        <taxon>Pseudomonadota</taxon>
        <taxon>Gammaproteobacteria</taxon>
        <taxon>Lysobacterales</taxon>
        <taxon>Lysobacteraceae</taxon>
        <taxon>Pseudoxanthomonas</taxon>
    </lineage>
</organism>
<evidence type="ECO:0000313" key="3">
    <source>
        <dbReference type="Proteomes" id="UP001254759"/>
    </source>
</evidence>
<keyword evidence="1" id="KW-0812">Transmembrane</keyword>
<reference evidence="2 3" key="1">
    <citation type="submission" date="2023-07" db="EMBL/GenBank/DDBJ databases">
        <title>Sorghum-associated microbial communities from plants grown in Nebraska, USA.</title>
        <authorList>
            <person name="Schachtman D."/>
        </authorList>
    </citation>
    <scope>NUCLEOTIDE SEQUENCE [LARGE SCALE GENOMIC DNA]</scope>
    <source>
        <strain evidence="2 3">BE107</strain>
    </source>
</reference>
<gene>
    <name evidence="2" type="ORF">J2W94_002759</name>
</gene>
<keyword evidence="1" id="KW-1133">Transmembrane helix</keyword>
<feature type="transmembrane region" description="Helical" evidence="1">
    <location>
        <begin position="109"/>
        <end position="130"/>
    </location>
</feature>